<organism evidence="2 3">
    <name type="scientific">Taibaiella chishuiensis</name>
    <dbReference type="NCBI Taxonomy" id="1434707"/>
    <lineage>
        <taxon>Bacteria</taxon>
        <taxon>Pseudomonadati</taxon>
        <taxon>Bacteroidota</taxon>
        <taxon>Chitinophagia</taxon>
        <taxon>Chitinophagales</taxon>
        <taxon>Chitinophagaceae</taxon>
        <taxon>Taibaiella</taxon>
    </lineage>
</organism>
<dbReference type="InterPro" id="IPR004919">
    <property type="entry name" value="GmrSD_N"/>
</dbReference>
<evidence type="ECO:0000313" key="2">
    <source>
        <dbReference type="EMBL" id="PSK89571.1"/>
    </source>
</evidence>
<protein>
    <submittedName>
        <fullName evidence="2">Uncharacterized protein DUF262</fullName>
    </submittedName>
</protein>
<gene>
    <name evidence="2" type="ORF">B0I18_111128</name>
</gene>
<dbReference type="Pfam" id="PF03235">
    <property type="entry name" value="GmrSD_N"/>
    <property type="match status" value="1"/>
</dbReference>
<reference evidence="2 3" key="1">
    <citation type="submission" date="2018-03" db="EMBL/GenBank/DDBJ databases">
        <title>Genomic Encyclopedia of Type Strains, Phase III (KMG-III): the genomes of soil and plant-associated and newly described type strains.</title>
        <authorList>
            <person name="Whitman W."/>
        </authorList>
    </citation>
    <scope>NUCLEOTIDE SEQUENCE [LARGE SCALE GENOMIC DNA]</scope>
    <source>
        <strain evidence="2 3">CGMCC 1.12700</strain>
    </source>
</reference>
<feature type="domain" description="GmrSD restriction endonucleases N-terminal" evidence="1">
    <location>
        <begin position="13"/>
        <end position="245"/>
    </location>
</feature>
<accession>A0A2P8CX61</accession>
<evidence type="ECO:0000259" key="1">
    <source>
        <dbReference type="Pfam" id="PF03235"/>
    </source>
</evidence>
<keyword evidence="3" id="KW-1185">Reference proteome</keyword>
<dbReference type="Proteomes" id="UP000240572">
    <property type="component" value="Unassembled WGS sequence"/>
</dbReference>
<proteinExistence type="predicted"/>
<comment type="caution">
    <text evidence="2">The sequence shown here is derived from an EMBL/GenBank/DDBJ whole genome shotgun (WGS) entry which is preliminary data.</text>
</comment>
<evidence type="ECO:0000313" key="3">
    <source>
        <dbReference type="Proteomes" id="UP000240572"/>
    </source>
</evidence>
<sequence length="831" mass="97423">MEKAIGKRYSFMELLKSHDYSIEIPIIQRDYAQGRNSQKEVRDNFLDALKIYLRDGLPNRDLDFVYGYSYKEIDGNKFVPLDGQQRLTTLFLLHWYLANISDNLDVLRGSLYRNNASRFSYKTRSTSAEFCDALISNEIVVTELISADNRDMSNSFSNTIKNKSWYFNAWNNDPTVQSMLVMLDAIHLEFKECADFFDKLIDENTPIITFLYLDLQTLQQNDDLYIKMNSRGKPLTDFENFKAKFEQLISFSFAKDNVQYKLLMDGKEIPVKLKQYFSFKIDTVWSNLFWNYRSLVATNPNSYDDEMLNFIRVVVSNKYAVSNGKELENIDLLFKNSTISFQKYSRMNVLTNEAILSLVKSFDSLTNGNKRLKKLLANDFYFDEEEVFKKVLTNSLSYPERALFYAYVEYLNAYPKKAEGLQSWMRVVHNLVENTRIDGVDLGINALRAINNMLPFADDIVAYLVGDNCKIDFFSSGQVKEEKIKARLIKKSQTWQDLIVLYESQIFHKGQIAYLLEFAGVLSEWDANNTFEWTAAEEESLINNFKRYKEKSVYVFSVLAGQQNEEYYLERALLTKGSYLLPSPNSKYNFSSAKGLQNYERDFSWKRMLRIDSTDEAADNGVTFLDRRMYLKELLDDKRITHTNAQDDLKNIIRDGAEDWRSSFITEPRLIQYCKKGFIHAQSFSNIKLLNASQINHLWSDMTTYNLALELADAQSKFKPFESVWNFDGRGIFDRSFCRLYDWTYKKIQYVFEIEYSFDSNSQNGKYRLIFKKLKGDSKLDSYNNQLVDIVQEQKLKWNDTNRHFAFESRSKDSIKKSLYKLCDAFVELKK</sequence>
<dbReference type="OrthoDB" id="3654724at2"/>
<name>A0A2P8CX61_9BACT</name>
<dbReference type="AlphaFoldDB" id="A0A2P8CX61"/>
<dbReference type="EMBL" id="PYGD01000011">
    <property type="protein sequence ID" value="PSK89571.1"/>
    <property type="molecule type" value="Genomic_DNA"/>
</dbReference>
<dbReference type="RefSeq" id="WP_106524815.1">
    <property type="nucleotide sequence ID" value="NZ_PYGD01000011.1"/>
</dbReference>